<dbReference type="PANTHER" id="PTHR30537:SF66">
    <property type="entry name" value="IRON-REGULATED VIRULENCE REGULATORY PROTEIN IRGB"/>
    <property type="match status" value="1"/>
</dbReference>
<dbReference type="InterPro" id="IPR036388">
    <property type="entry name" value="WH-like_DNA-bd_sf"/>
</dbReference>
<dbReference type="Gene3D" id="1.10.10.10">
    <property type="entry name" value="Winged helix-like DNA-binding domain superfamily/Winged helix DNA-binding domain"/>
    <property type="match status" value="1"/>
</dbReference>
<evidence type="ECO:0000256" key="2">
    <source>
        <dbReference type="ARBA" id="ARBA00023015"/>
    </source>
</evidence>
<reference evidence="7" key="1">
    <citation type="journal article" date="2019" name="Int. J. Syst. Evol. Microbiol.">
        <title>The Global Catalogue of Microorganisms (GCM) 10K type strain sequencing project: providing services to taxonomists for standard genome sequencing and annotation.</title>
        <authorList>
            <consortium name="The Broad Institute Genomics Platform"/>
            <consortium name="The Broad Institute Genome Sequencing Center for Infectious Disease"/>
            <person name="Wu L."/>
            <person name="Ma J."/>
        </authorList>
    </citation>
    <scope>NUCLEOTIDE SEQUENCE [LARGE SCALE GENOMIC DNA]</scope>
    <source>
        <strain evidence="7">CCM 8875</strain>
    </source>
</reference>
<dbReference type="SUPFAM" id="SSF46785">
    <property type="entry name" value="Winged helix' DNA-binding domain"/>
    <property type="match status" value="1"/>
</dbReference>
<accession>A0ABW4DZW3</accession>
<evidence type="ECO:0000256" key="3">
    <source>
        <dbReference type="ARBA" id="ARBA00023125"/>
    </source>
</evidence>
<evidence type="ECO:0000313" key="6">
    <source>
        <dbReference type="EMBL" id="MFD1482353.1"/>
    </source>
</evidence>
<dbReference type="PANTHER" id="PTHR30537">
    <property type="entry name" value="HTH-TYPE TRANSCRIPTIONAL REGULATOR"/>
    <property type="match status" value="1"/>
</dbReference>
<dbReference type="SUPFAM" id="SSF53850">
    <property type="entry name" value="Periplasmic binding protein-like II"/>
    <property type="match status" value="1"/>
</dbReference>
<dbReference type="Pfam" id="PF03466">
    <property type="entry name" value="LysR_substrate"/>
    <property type="match status" value="1"/>
</dbReference>
<dbReference type="Proteomes" id="UP001597302">
    <property type="component" value="Unassembled WGS sequence"/>
</dbReference>
<dbReference type="CDD" id="cd08422">
    <property type="entry name" value="PBP2_CrgA_like"/>
    <property type="match status" value="1"/>
</dbReference>
<keyword evidence="3" id="KW-0238">DNA-binding</keyword>
<comment type="caution">
    <text evidence="6">The sequence shown here is derived from an EMBL/GenBank/DDBJ whole genome shotgun (WGS) entry which is preliminary data.</text>
</comment>
<keyword evidence="2" id="KW-0805">Transcription regulation</keyword>
<dbReference type="Pfam" id="PF00126">
    <property type="entry name" value="HTH_1"/>
    <property type="match status" value="1"/>
</dbReference>
<evidence type="ECO:0000256" key="1">
    <source>
        <dbReference type="ARBA" id="ARBA00009437"/>
    </source>
</evidence>
<protein>
    <submittedName>
        <fullName evidence="6">LysR family transcriptional regulator</fullName>
    </submittedName>
</protein>
<dbReference type="InterPro" id="IPR036390">
    <property type="entry name" value="WH_DNA-bd_sf"/>
</dbReference>
<keyword evidence="7" id="KW-1185">Reference proteome</keyword>
<dbReference type="PRINTS" id="PR00039">
    <property type="entry name" value="HTHLYSR"/>
</dbReference>
<gene>
    <name evidence="6" type="ORF">ACFQ5P_13740</name>
</gene>
<feature type="domain" description="HTH lysR-type" evidence="5">
    <location>
        <begin position="1"/>
        <end position="58"/>
    </location>
</feature>
<dbReference type="InterPro" id="IPR058163">
    <property type="entry name" value="LysR-type_TF_proteobact-type"/>
</dbReference>
<sequence length="303" mass="32400">MNLNRLAHFVAVVDAGSFTRAAERLGITKAVVSQQVAQLERDLKTTLLVRTTRSVKPTEAGRVFHARCVQILRQADDAVAEMTAVQSAPSGTLRLTAPNDYGVAVVVPTVAAFAARFPACKVDLRLDDRTLDLMQGDIDMAIRVGWLIDSGLQARRIGGFRQLLVGDPSRVAALGPITGPADLRDAAFIANLALKKPLSFMFSHPGHPPVEVSFTSAVAIDSTLGVLEATVQGGGLSVLPDYMAQPRIAAGALVRVLPDWSLAAGGIHTVFPQSRYRPAKVAAFLEMLQSAERTRARLSDSEV</sequence>
<dbReference type="InterPro" id="IPR000847">
    <property type="entry name" value="LysR_HTH_N"/>
</dbReference>
<dbReference type="PROSITE" id="PS50931">
    <property type="entry name" value="HTH_LYSR"/>
    <property type="match status" value="1"/>
</dbReference>
<dbReference type="RefSeq" id="WP_131572658.1">
    <property type="nucleotide sequence ID" value="NZ_CBCSAJ010000013.1"/>
</dbReference>
<evidence type="ECO:0000313" key="7">
    <source>
        <dbReference type="Proteomes" id="UP001597302"/>
    </source>
</evidence>
<comment type="similarity">
    <text evidence="1">Belongs to the LysR transcriptional regulatory family.</text>
</comment>
<evidence type="ECO:0000256" key="4">
    <source>
        <dbReference type="ARBA" id="ARBA00023163"/>
    </source>
</evidence>
<keyword evidence="4" id="KW-0804">Transcription</keyword>
<dbReference type="EMBL" id="JBHTOQ010000028">
    <property type="protein sequence ID" value="MFD1482353.1"/>
    <property type="molecule type" value="Genomic_DNA"/>
</dbReference>
<name>A0ABW4DZW3_9RHOB</name>
<organism evidence="6 7">
    <name type="scientific">Paracoccus nototheniae</name>
    <dbReference type="NCBI Taxonomy" id="2489002"/>
    <lineage>
        <taxon>Bacteria</taxon>
        <taxon>Pseudomonadati</taxon>
        <taxon>Pseudomonadota</taxon>
        <taxon>Alphaproteobacteria</taxon>
        <taxon>Rhodobacterales</taxon>
        <taxon>Paracoccaceae</taxon>
        <taxon>Paracoccus</taxon>
    </lineage>
</organism>
<dbReference type="Gene3D" id="3.40.190.290">
    <property type="match status" value="1"/>
</dbReference>
<proteinExistence type="inferred from homology"/>
<evidence type="ECO:0000259" key="5">
    <source>
        <dbReference type="PROSITE" id="PS50931"/>
    </source>
</evidence>
<dbReference type="InterPro" id="IPR005119">
    <property type="entry name" value="LysR_subst-bd"/>
</dbReference>